<dbReference type="PROSITE" id="PS51257">
    <property type="entry name" value="PROKAR_LIPOPROTEIN"/>
    <property type="match status" value="1"/>
</dbReference>
<dbReference type="RefSeq" id="WP_073587317.1">
    <property type="nucleotide sequence ID" value="NZ_FRFD01000003.1"/>
</dbReference>
<keyword evidence="1" id="KW-1133">Transmembrane helix</keyword>
<dbReference type="AlphaFoldDB" id="A0A1M7XZG5"/>
<keyword evidence="1" id="KW-0472">Membrane</keyword>
<feature type="transmembrane region" description="Helical" evidence="1">
    <location>
        <begin position="51"/>
        <end position="77"/>
    </location>
</feature>
<protein>
    <recommendedName>
        <fullName evidence="4">DUF2975 domain-containing protein</fullName>
    </recommendedName>
</protein>
<evidence type="ECO:0000256" key="1">
    <source>
        <dbReference type="SAM" id="Phobius"/>
    </source>
</evidence>
<reference evidence="2 3" key="1">
    <citation type="submission" date="2016-12" db="EMBL/GenBank/DDBJ databases">
        <authorList>
            <person name="Song W.-J."/>
            <person name="Kurnit D.M."/>
        </authorList>
    </citation>
    <scope>NUCLEOTIDE SEQUENCE [LARGE SCALE GENOMIC DNA]</scope>
    <source>
        <strain evidence="2 3">DSM 12503</strain>
    </source>
</reference>
<keyword evidence="3" id="KW-1185">Reference proteome</keyword>
<keyword evidence="1" id="KW-0812">Transmembrane</keyword>
<feature type="transmembrane region" description="Helical" evidence="1">
    <location>
        <begin position="293"/>
        <end position="311"/>
    </location>
</feature>
<feature type="transmembrane region" description="Helical" evidence="1">
    <location>
        <begin position="89"/>
        <end position="106"/>
    </location>
</feature>
<feature type="transmembrane region" description="Helical" evidence="1">
    <location>
        <begin position="209"/>
        <end position="230"/>
    </location>
</feature>
<evidence type="ECO:0000313" key="2">
    <source>
        <dbReference type="EMBL" id="SHO44521.1"/>
    </source>
</evidence>
<feature type="transmembrane region" description="Helical" evidence="1">
    <location>
        <begin position="126"/>
        <end position="146"/>
    </location>
</feature>
<gene>
    <name evidence="2" type="ORF">SAMN02745217_00627</name>
</gene>
<dbReference type="Proteomes" id="UP000184612">
    <property type="component" value="Unassembled WGS sequence"/>
</dbReference>
<sequence length="325" mass="36814">MNSIRKGLVLAAILSFVLACVMHYGFSVENGAYLLALPFDLTGKGLILLSLHSALGNVVAFILYFGISLIPMVFLIVRRRKGKKNKADIILFLITAYNFFLFYFFINPVTMTDKFFSYQAGLEMIPTLKAILVVFYISLWLGYLFICITERIMSPSSYHSSLYMNKLLKAFLLAGAVFYTVLFFYYYTIEMFIAIDKAAIEKFSETARIYPILDYILAGIPVVFTVLIFLEGANLLDAMKKEHLQEEENKAAINLGEAGKRCIYATVSCNILSNVIQLLLAKQLNNINFSANISFFPLVTALLSMILAAYFKEAWELKENDELFI</sequence>
<evidence type="ECO:0000313" key="3">
    <source>
        <dbReference type="Proteomes" id="UP000184612"/>
    </source>
</evidence>
<organism evidence="2 3">
    <name type="scientific">Anaerocolumna xylanovorans DSM 12503</name>
    <dbReference type="NCBI Taxonomy" id="1121345"/>
    <lineage>
        <taxon>Bacteria</taxon>
        <taxon>Bacillati</taxon>
        <taxon>Bacillota</taxon>
        <taxon>Clostridia</taxon>
        <taxon>Lachnospirales</taxon>
        <taxon>Lachnospiraceae</taxon>
        <taxon>Anaerocolumna</taxon>
    </lineage>
</organism>
<accession>A0A1M7XZG5</accession>
<dbReference type="STRING" id="1121345.SAMN02745217_00627"/>
<dbReference type="OrthoDB" id="2040996at2"/>
<feature type="transmembrane region" description="Helical" evidence="1">
    <location>
        <begin position="167"/>
        <end position="189"/>
    </location>
</feature>
<name>A0A1M7XZG5_9FIRM</name>
<dbReference type="EMBL" id="FRFD01000003">
    <property type="protein sequence ID" value="SHO44521.1"/>
    <property type="molecule type" value="Genomic_DNA"/>
</dbReference>
<proteinExistence type="predicted"/>
<evidence type="ECO:0008006" key="4">
    <source>
        <dbReference type="Google" id="ProtNLM"/>
    </source>
</evidence>